<dbReference type="RefSeq" id="WP_027228058.1">
    <property type="nucleotide sequence ID" value="NZ_CP017601.1"/>
</dbReference>
<gene>
    <name evidence="1" type="ORF">C3928_00880</name>
</gene>
<dbReference type="EMBL" id="PQWY01000001">
    <property type="protein sequence ID" value="PPK34070.1"/>
    <property type="molecule type" value="Genomic_DNA"/>
</dbReference>
<dbReference type="GO" id="GO:0016787">
    <property type="term" value="F:hydrolase activity"/>
    <property type="evidence" value="ECO:0007669"/>
    <property type="project" value="UniProtKB-KW"/>
</dbReference>
<protein>
    <submittedName>
        <fullName evidence="1">Haloacid dehalogenase-like hydrolase</fullName>
    </submittedName>
</protein>
<comment type="caution">
    <text evidence="1">The sequence shown here is derived from an EMBL/GenBank/DDBJ whole genome shotgun (WGS) entry which is preliminary data.</text>
</comment>
<keyword evidence="1" id="KW-0378">Hydrolase</keyword>
<name>A0A2S6F9G2_LEGPN</name>
<proteinExistence type="predicted"/>
<sequence>MPKVIIFTDFDGTVTGRSGNETVFTEFYQSLLQGYQKDVEQDYKSTPMKDPIEVQALIEAKFGEYSENFDHSQQDVDFLMRPEAVAFFHEVLKNDDVTVNIVTKNRVEYIKAVFKYQGFSDEEISKLTTLESGYKFNDVNSRLNHQTEKANRVYILDDSPTDYAEMLRAVKGKGYNEEEIRGYRKNPGEFEWSQYLEDVREIFPPKVTPPEELSLPDERGDELSIGEEEAPVLPQEDNLSPREETVTSVSNQPVSSSDYRTLKIMGAFAGVGFGFGFALGVTLVATGVFAPSGVGLLGALTLGAISGTGAATLSSAIGFAVAKGTESIEEPASKESVSDVDQSSHEAMRGLGGSQLLNTNSIHPVGHFPSVLSRRTPKQGKEEHYQEEYVLTNPLHNS</sequence>
<dbReference type="InterPro" id="IPR036412">
    <property type="entry name" value="HAD-like_sf"/>
</dbReference>
<dbReference type="Proteomes" id="UP000239239">
    <property type="component" value="Unassembled WGS sequence"/>
</dbReference>
<dbReference type="SUPFAM" id="SSF56784">
    <property type="entry name" value="HAD-like"/>
    <property type="match status" value="1"/>
</dbReference>
<evidence type="ECO:0000313" key="2">
    <source>
        <dbReference type="Proteomes" id="UP000239239"/>
    </source>
</evidence>
<evidence type="ECO:0000313" key="1">
    <source>
        <dbReference type="EMBL" id="PPK34070.1"/>
    </source>
</evidence>
<dbReference type="OrthoDB" id="5639065at2"/>
<organism evidence="1 2">
    <name type="scientific">Legionella pneumophila</name>
    <dbReference type="NCBI Taxonomy" id="446"/>
    <lineage>
        <taxon>Bacteria</taxon>
        <taxon>Pseudomonadati</taxon>
        <taxon>Pseudomonadota</taxon>
        <taxon>Gammaproteobacteria</taxon>
        <taxon>Legionellales</taxon>
        <taxon>Legionellaceae</taxon>
        <taxon>Legionella</taxon>
    </lineage>
</organism>
<dbReference type="AlphaFoldDB" id="A0A2S6F9G2"/>
<reference evidence="1 2" key="1">
    <citation type="submission" date="2018-02" db="EMBL/GenBank/DDBJ databases">
        <title>Draft genome sequences of four Legionella pneumophila clinical strains isolated in Ontario.</title>
        <authorList>
            <person name="Fortuna A."/>
            <person name="Ramnarine R."/>
            <person name="Li A."/>
            <person name="Frantz C."/>
            <person name="Mallo G."/>
        </authorList>
    </citation>
    <scope>NUCLEOTIDE SEQUENCE [LARGE SCALE GENOMIC DNA]</scope>
    <source>
        <strain evidence="1 2">LG61</strain>
    </source>
</reference>
<accession>A0A2S6F9G2</accession>